<dbReference type="Pfam" id="PF13481">
    <property type="entry name" value="AAA_25"/>
    <property type="match status" value="1"/>
</dbReference>
<dbReference type="GO" id="GO:0004386">
    <property type="term" value="F:helicase activity"/>
    <property type="evidence" value="ECO:0007669"/>
    <property type="project" value="UniProtKB-KW"/>
</dbReference>
<keyword evidence="1" id="KW-0472">Membrane</keyword>
<sequence>MTTLADLRMNIRQILRTPPPALKYVLPGLLAGTVGSLIAPGGLGKTTLLTQICGAIACGQPVLGGALDGTDRSPAKVALFLAEETLAVMHHKVHEATEQLASSMASRSREDRHALLELLDANLGMYPMGGHGSLVRMGDGTKEYRLLVELCKGARLIVFDPLRQFHEGDEIDTAFMTAVVMQFQRLARETGSAVLLAHHANRSSISSGTGEQVGASRGCTALTDGVRWQANLSPVSESLANEFGIDRADLRQFVRFDISKSNYSGPRDTVVLRKAPQSGMMSLWVPNQPSTRAVTPRKRAGATQ</sequence>
<proteinExistence type="predicted"/>
<keyword evidence="2" id="KW-0347">Helicase</keyword>
<dbReference type="SUPFAM" id="SSF52540">
    <property type="entry name" value="P-loop containing nucleoside triphosphate hydrolases"/>
    <property type="match status" value="1"/>
</dbReference>
<evidence type="ECO:0000313" key="2">
    <source>
        <dbReference type="EMBL" id="RDK09159.1"/>
    </source>
</evidence>
<feature type="transmembrane region" description="Helical" evidence="1">
    <location>
        <begin position="21"/>
        <end position="43"/>
    </location>
</feature>
<gene>
    <name evidence="2" type="ORF">DN412_17115</name>
</gene>
<dbReference type="EMBL" id="QKWJ01000019">
    <property type="protein sequence ID" value="RDK09159.1"/>
    <property type="molecule type" value="Genomic_DNA"/>
</dbReference>
<evidence type="ECO:0000313" key="3">
    <source>
        <dbReference type="Proteomes" id="UP000255165"/>
    </source>
</evidence>
<dbReference type="Gene3D" id="3.40.50.300">
    <property type="entry name" value="P-loop containing nucleotide triphosphate hydrolases"/>
    <property type="match status" value="1"/>
</dbReference>
<keyword evidence="1" id="KW-0812">Transmembrane</keyword>
<keyword evidence="3" id="KW-1185">Reference proteome</keyword>
<comment type="caution">
    <text evidence="2">The sequence shown here is derived from an EMBL/GenBank/DDBJ whole genome shotgun (WGS) entry which is preliminary data.</text>
</comment>
<keyword evidence="2" id="KW-0547">Nucleotide-binding</keyword>
<dbReference type="RefSeq" id="WP_115212721.1">
    <property type="nucleotide sequence ID" value="NZ_QKWJ01000019.1"/>
</dbReference>
<name>A0A370NU80_9BURK</name>
<protein>
    <submittedName>
        <fullName evidence="2">DNA helicase</fullName>
    </submittedName>
</protein>
<evidence type="ECO:0000256" key="1">
    <source>
        <dbReference type="SAM" id="Phobius"/>
    </source>
</evidence>
<keyword evidence="2" id="KW-0378">Hydrolase</keyword>
<dbReference type="AlphaFoldDB" id="A0A370NU80"/>
<accession>A0A370NU80</accession>
<dbReference type="Proteomes" id="UP000255165">
    <property type="component" value="Unassembled WGS sequence"/>
</dbReference>
<organism evidence="2 3">
    <name type="scientific">Cupriavidus lacunae</name>
    <dbReference type="NCBI Taxonomy" id="2666307"/>
    <lineage>
        <taxon>Bacteria</taxon>
        <taxon>Pseudomonadati</taxon>
        <taxon>Pseudomonadota</taxon>
        <taxon>Betaproteobacteria</taxon>
        <taxon>Burkholderiales</taxon>
        <taxon>Burkholderiaceae</taxon>
        <taxon>Cupriavidus</taxon>
    </lineage>
</organism>
<keyword evidence="1" id="KW-1133">Transmembrane helix</keyword>
<reference evidence="3" key="1">
    <citation type="submission" date="2018-06" db="EMBL/GenBank/DDBJ databases">
        <authorList>
            <person name="Feng T."/>
            <person name="Jeon C.O."/>
        </authorList>
    </citation>
    <scope>NUCLEOTIDE SEQUENCE [LARGE SCALE GENOMIC DNA]</scope>
    <source>
        <strain evidence="3">S23</strain>
    </source>
</reference>
<dbReference type="InterPro" id="IPR027417">
    <property type="entry name" value="P-loop_NTPase"/>
</dbReference>
<keyword evidence="2" id="KW-0067">ATP-binding</keyword>